<gene>
    <name evidence="3" type="ordered locus">Sph21_4592</name>
</gene>
<dbReference type="Pfam" id="PF13561">
    <property type="entry name" value="adh_short_C2"/>
    <property type="match status" value="1"/>
</dbReference>
<dbReference type="SUPFAM" id="SSF51735">
    <property type="entry name" value="NAD(P)-binding Rossmann-fold domains"/>
    <property type="match status" value="1"/>
</dbReference>
<dbReference type="HOGENOM" id="CLU_010194_1_3_10"/>
<dbReference type="PANTHER" id="PTHR48107">
    <property type="entry name" value="NADPH-DEPENDENT ALDEHYDE REDUCTASE-LIKE PROTEIN, CHLOROPLASTIC-RELATED"/>
    <property type="match status" value="1"/>
</dbReference>
<dbReference type="PATRIC" id="fig|743722.3.peg.4886"/>
<proteinExistence type="inferred from homology"/>
<dbReference type="STRING" id="743722.Sph21_4592"/>
<dbReference type="KEGG" id="shg:Sph21_4592"/>
<accession>F4C8R5</accession>
<dbReference type="Gene3D" id="3.40.50.720">
    <property type="entry name" value="NAD(P)-binding Rossmann-like Domain"/>
    <property type="match status" value="1"/>
</dbReference>
<dbReference type="InterPro" id="IPR002347">
    <property type="entry name" value="SDR_fam"/>
</dbReference>
<dbReference type="GO" id="GO:0004316">
    <property type="term" value="F:3-oxoacyl-[acyl-carrier-protein] reductase (NADPH) activity"/>
    <property type="evidence" value="ECO:0007669"/>
    <property type="project" value="UniProtKB-EC"/>
</dbReference>
<dbReference type="eggNOG" id="COG1028">
    <property type="taxonomic scope" value="Bacteria"/>
</dbReference>
<reference evidence="3" key="1">
    <citation type="submission" date="2011-03" db="EMBL/GenBank/DDBJ databases">
        <title>Complete sequence of Sphingobacterium sp. 21.</title>
        <authorList>
            <consortium name="US DOE Joint Genome Institute"/>
            <person name="Lucas S."/>
            <person name="Copeland A."/>
            <person name="Lapidus A."/>
            <person name="Cheng J.-F."/>
            <person name="Goodwin L."/>
            <person name="Pitluck S."/>
            <person name="Davenport K."/>
            <person name="Detter J.C."/>
            <person name="Han C."/>
            <person name="Tapia R."/>
            <person name="Land M."/>
            <person name="Hauser L."/>
            <person name="Kyrpides N."/>
            <person name="Ivanova N."/>
            <person name="Ovchinnikova G."/>
            <person name="Pagani I."/>
            <person name="Siebers A.K."/>
            <person name="Allgaier M."/>
            <person name="Thelen M.P."/>
            <person name="Hugenholtz P."/>
            <person name="Woyke T."/>
        </authorList>
    </citation>
    <scope>NUCLEOTIDE SEQUENCE</scope>
    <source>
        <strain evidence="3">21</strain>
    </source>
</reference>
<dbReference type="FunFam" id="3.40.50.720:FF:000173">
    <property type="entry name" value="3-oxoacyl-[acyl-carrier protein] reductase"/>
    <property type="match status" value="1"/>
</dbReference>
<name>F4C8R5_SPHS2</name>
<dbReference type="EMBL" id="CP002584">
    <property type="protein sequence ID" value="ADZ81107.1"/>
    <property type="molecule type" value="Genomic_DNA"/>
</dbReference>
<dbReference type="InterPro" id="IPR036291">
    <property type="entry name" value="NAD(P)-bd_dom_sf"/>
</dbReference>
<dbReference type="PRINTS" id="PR00080">
    <property type="entry name" value="SDRFAMILY"/>
</dbReference>
<protein>
    <submittedName>
        <fullName evidence="3">3-oxoacyl-(Acyl-carrier-protein) reductase</fullName>
        <ecNumber evidence="3">1.1.1.100</ecNumber>
    </submittedName>
</protein>
<dbReference type="InterPro" id="IPR020904">
    <property type="entry name" value="Sc_DH/Rdtase_CS"/>
</dbReference>
<sequence>MTMKTILITGASRGIGAATALLAARNGYAVAVNYQKNHKAANEVVNQILSMGSEAIAIQADVSKEDEIHHLFSVIDSRFGNLHCLVNNAGILEHQMKLVDMDYARLQRMFKANILGSFLCCKEAIKRMSTKLGGKGGTIVNVSSIASRTGAPFEYIDYAATKGALDSLTIGLSKEVADEGIRVNAVRPAFIYTDIHADGGEPDRINRLKEGIPLKRGGLTEEVAEAILWLASEKSSYSTGIFIDVTGGK</sequence>
<evidence type="ECO:0000256" key="1">
    <source>
        <dbReference type="ARBA" id="ARBA00006484"/>
    </source>
</evidence>
<evidence type="ECO:0000313" key="3">
    <source>
        <dbReference type="EMBL" id="ADZ81107.1"/>
    </source>
</evidence>
<keyword evidence="2 3" id="KW-0560">Oxidoreductase</keyword>
<dbReference type="CDD" id="cd05233">
    <property type="entry name" value="SDR_c"/>
    <property type="match status" value="1"/>
</dbReference>
<dbReference type="NCBIfam" id="NF004777">
    <property type="entry name" value="PRK06123.1"/>
    <property type="match status" value="1"/>
</dbReference>
<dbReference type="PROSITE" id="PS00061">
    <property type="entry name" value="ADH_SHORT"/>
    <property type="match status" value="1"/>
</dbReference>
<dbReference type="AlphaFoldDB" id="F4C8R5"/>
<dbReference type="EC" id="1.1.1.100" evidence="3"/>
<organism evidence="3">
    <name type="scientific">Sphingobacterium sp. (strain 21)</name>
    <dbReference type="NCBI Taxonomy" id="743722"/>
    <lineage>
        <taxon>Bacteria</taxon>
        <taxon>Pseudomonadati</taxon>
        <taxon>Bacteroidota</taxon>
        <taxon>Sphingobacteriia</taxon>
        <taxon>Sphingobacteriales</taxon>
        <taxon>Sphingobacteriaceae</taxon>
        <taxon>Sphingobacterium</taxon>
    </lineage>
</organism>
<dbReference type="PRINTS" id="PR00081">
    <property type="entry name" value="GDHRDH"/>
</dbReference>
<comment type="similarity">
    <text evidence="1">Belongs to the short-chain dehydrogenases/reductases (SDR) family.</text>
</comment>
<dbReference type="PANTHER" id="PTHR48107:SF7">
    <property type="entry name" value="RE15974P"/>
    <property type="match status" value="1"/>
</dbReference>
<evidence type="ECO:0000256" key="2">
    <source>
        <dbReference type="ARBA" id="ARBA00023002"/>
    </source>
</evidence>